<evidence type="ECO:0000256" key="2">
    <source>
        <dbReference type="ARBA" id="ARBA00022723"/>
    </source>
</evidence>
<name>A0A1J5TD09_9ZZZZ</name>
<proteinExistence type="inferred from homology"/>
<reference evidence="4" key="1">
    <citation type="submission" date="2016-10" db="EMBL/GenBank/DDBJ databases">
        <title>Sequence of Gallionella enrichment culture.</title>
        <authorList>
            <person name="Poehlein A."/>
            <person name="Muehling M."/>
            <person name="Daniel R."/>
        </authorList>
    </citation>
    <scope>NUCLEOTIDE SEQUENCE</scope>
</reference>
<organism evidence="4">
    <name type="scientific">mine drainage metagenome</name>
    <dbReference type="NCBI Taxonomy" id="410659"/>
    <lineage>
        <taxon>unclassified sequences</taxon>
        <taxon>metagenomes</taxon>
        <taxon>ecological metagenomes</taxon>
    </lineage>
</organism>
<dbReference type="SUPFAM" id="SSF47188">
    <property type="entry name" value="Hemerythrin-like"/>
    <property type="match status" value="1"/>
</dbReference>
<keyword evidence="2" id="KW-0479">Metal-binding</keyword>
<evidence type="ECO:0000256" key="1">
    <source>
        <dbReference type="ARBA" id="ARBA00010587"/>
    </source>
</evidence>
<sequence>MRTFPWSDSLMIGHARIDADHQVLLERIGTIEETLEDGELTEALAEDYQALVAFLVRHCLYEESLMRQLPERHHARVHEHCRNHGHLIAETRAMRPLLRPGADRARGLERFQTVVVGMTRDLIMDDVELVGLLLREQRLEARPPVF</sequence>
<dbReference type="InterPro" id="IPR035938">
    <property type="entry name" value="Hemerythrin-like_sf"/>
</dbReference>
<dbReference type="Gene3D" id="1.20.120.50">
    <property type="entry name" value="Hemerythrin-like"/>
    <property type="match status" value="1"/>
</dbReference>
<gene>
    <name evidence="4" type="ORF">GALL_79200</name>
</gene>
<keyword evidence="3" id="KW-0408">Iron</keyword>
<accession>A0A1J5TD09</accession>
<dbReference type="GO" id="GO:0046872">
    <property type="term" value="F:metal ion binding"/>
    <property type="evidence" value="ECO:0007669"/>
    <property type="project" value="UniProtKB-KW"/>
</dbReference>
<protein>
    <submittedName>
        <fullName evidence="4">Bacteriohemerythrin</fullName>
    </submittedName>
</protein>
<evidence type="ECO:0000313" key="4">
    <source>
        <dbReference type="EMBL" id="OIR09998.1"/>
    </source>
</evidence>
<dbReference type="AlphaFoldDB" id="A0A1J5TD09"/>
<dbReference type="EMBL" id="MLJW01000024">
    <property type="protein sequence ID" value="OIR09998.1"/>
    <property type="molecule type" value="Genomic_DNA"/>
</dbReference>
<comment type="caution">
    <text evidence="4">The sequence shown here is derived from an EMBL/GenBank/DDBJ whole genome shotgun (WGS) entry which is preliminary data.</text>
</comment>
<comment type="similarity">
    <text evidence="1">Belongs to the hemerythrin family.</text>
</comment>
<evidence type="ECO:0000256" key="3">
    <source>
        <dbReference type="ARBA" id="ARBA00023004"/>
    </source>
</evidence>